<gene>
    <name evidence="3" type="ORF">GWO68_08180</name>
</gene>
<keyword evidence="4" id="KW-1185">Reference proteome</keyword>
<dbReference type="AlphaFoldDB" id="A0A6B2H0P5"/>
<dbReference type="Proteomes" id="UP000478546">
    <property type="component" value="Unassembled WGS sequence"/>
</dbReference>
<evidence type="ECO:0008006" key="5">
    <source>
        <dbReference type="Google" id="ProtNLM"/>
    </source>
</evidence>
<comment type="caution">
    <text evidence="3">The sequence shown here is derived from an EMBL/GenBank/DDBJ whole genome shotgun (WGS) entry which is preliminary data.</text>
</comment>
<dbReference type="RefSeq" id="WP_162345950.1">
    <property type="nucleotide sequence ID" value="NZ_JAAEAA010000008.1"/>
</dbReference>
<accession>A0A6B2H0P5</accession>
<feature type="signal peptide" evidence="2">
    <location>
        <begin position="1"/>
        <end position="19"/>
    </location>
</feature>
<feature type="chain" id="PRO_5025453620" description="DUF4168 domain-containing protein" evidence="2">
    <location>
        <begin position="20"/>
        <end position="141"/>
    </location>
</feature>
<sequence>MRKAFLAAVFVFATLTTFAQGTKSQAPAKSVEQRATAITQSMATNLRLTPEQFKKVNEVNLSSMKQADKVLAKYKSNPKKLATEMDIISQTRLSLIKDILTPMQFAQYQQRREEKMGVPKEAQSNPAIRQESSRTQEQYNN</sequence>
<evidence type="ECO:0000313" key="4">
    <source>
        <dbReference type="Proteomes" id="UP000478546"/>
    </source>
</evidence>
<feature type="region of interest" description="Disordered" evidence="1">
    <location>
        <begin position="110"/>
        <end position="141"/>
    </location>
</feature>
<proteinExistence type="predicted"/>
<evidence type="ECO:0000256" key="1">
    <source>
        <dbReference type="SAM" id="MobiDB-lite"/>
    </source>
</evidence>
<protein>
    <recommendedName>
        <fullName evidence="5">DUF4168 domain-containing protein</fullName>
    </recommendedName>
</protein>
<organism evidence="3 4">
    <name type="scientific">Pontibacter fetidus</name>
    <dbReference type="NCBI Taxonomy" id="2700082"/>
    <lineage>
        <taxon>Bacteria</taxon>
        <taxon>Pseudomonadati</taxon>
        <taxon>Bacteroidota</taxon>
        <taxon>Cytophagia</taxon>
        <taxon>Cytophagales</taxon>
        <taxon>Hymenobacteraceae</taxon>
        <taxon>Pontibacter</taxon>
    </lineage>
</organism>
<evidence type="ECO:0000313" key="3">
    <source>
        <dbReference type="EMBL" id="NDK55891.1"/>
    </source>
</evidence>
<evidence type="ECO:0000256" key="2">
    <source>
        <dbReference type="SAM" id="SignalP"/>
    </source>
</evidence>
<name>A0A6B2H0P5_9BACT</name>
<keyword evidence="2" id="KW-0732">Signal</keyword>
<reference evidence="3 4" key="1">
    <citation type="submission" date="2020-01" db="EMBL/GenBank/DDBJ databases">
        <authorList>
            <person name="Kim M.K."/>
        </authorList>
    </citation>
    <scope>NUCLEOTIDE SEQUENCE [LARGE SCALE GENOMIC DNA]</scope>
    <source>
        <strain evidence="3 4">BT213</strain>
    </source>
</reference>
<dbReference type="EMBL" id="JAAEAA010000008">
    <property type="protein sequence ID" value="NDK55891.1"/>
    <property type="molecule type" value="Genomic_DNA"/>
</dbReference>